<feature type="domain" description="Histidine kinase/HSP90-like ATPase" evidence="2">
    <location>
        <begin position="11"/>
        <end position="112"/>
    </location>
</feature>
<keyword evidence="1" id="KW-0723">Serine/threonine-protein kinase</keyword>
<evidence type="ECO:0000256" key="1">
    <source>
        <dbReference type="ARBA" id="ARBA00022527"/>
    </source>
</evidence>
<dbReference type="Pfam" id="PF13581">
    <property type="entry name" value="HATPase_c_2"/>
    <property type="match status" value="1"/>
</dbReference>
<evidence type="ECO:0000259" key="2">
    <source>
        <dbReference type="Pfam" id="PF13581"/>
    </source>
</evidence>
<dbReference type="PANTHER" id="PTHR35526">
    <property type="entry name" value="ANTI-SIGMA-F FACTOR RSBW-RELATED"/>
    <property type="match status" value="1"/>
</dbReference>
<proteinExistence type="predicted"/>
<dbReference type="InterPro" id="IPR050267">
    <property type="entry name" value="Anti-sigma-factor_SerPK"/>
</dbReference>
<protein>
    <recommendedName>
        <fullName evidence="2">Histidine kinase/HSP90-like ATPase domain-containing protein</fullName>
    </recommendedName>
</protein>
<dbReference type="InterPro" id="IPR003594">
    <property type="entry name" value="HATPase_dom"/>
</dbReference>
<dbReference type="SUPFAM" id="SSF55874">
    <property type="entry name" value="ATPase domain of HSP90 chaperone/DNA topoisomerase II/histidine kinase"/>
    <property type="match status" value="1"/>
</dbReference>
<reference evidence="4" key="1">
    <citation type="submission" date="2015-07" db="EMBL/GenBank/DDBJ databases">
        <authorList>
            <consortium name="Consortium for Microbial Forensics and Genomics (microFORGE)"/>
            <person name="Knight B.M."/>
            <person name="Roberts D.P."/>
            <person name="Lin D."/>
            <person name="Hari K."/>
            <person name="Fletcher J."/>
            <person name="Melcher U."/>
            <person name="Blagden T."/>
            <person name="Winegar R.A."/>
        </authorList>
    </citation>
    <scope>NUCLEOTIDE SEQUENCE [LARGE SCALE GENOMIC DNA]</scope>
    <source>
        <strain evidence="4">NRRL B-1447</strain>
    </source>
</reference>
<dbReference type="Proteomes" id="UP000037084">
    <property type="component" value="Unassembled WGS sequence"/>
</dbReference>
<dbReference type="InterPro" id="IPR036890">
    <property type="entry name" value="HATPase_C_sf"/>
</dbReference>
<dbReference type="PANTHER" id="PTHR35526:SF3">
    <property type="entry name" value="ANTI-SIGMA-F FACTOR RSBW"/>
    <property type="match status" value="1"/>
</dbReference>
<comment type="caution">
    <text evidence="3">The sequence shown here is derived from an EMBL/GenBank/DDBJ whole genome shotgun (WGS) entry which is preliminary data.</text>
</comment>
<sequence length="132" mass="13861">MSELPSTWTLPHTARSVSTARRLAQAAVAGWGMNDDAADSVLLVVSELVTNAVEHALPPLTLHLGRPDEDGTMTIAVTDGGPATETGAWISTCTPDEHGRGTSIIDFIATNHGTTTNTNTNTTTHWATLPTT</sequence>
<dbReference type="EMBL" id="LGUV01000135">
    <property type="protein sequence ID" value="KOG54612.1"/>
    <property type="molecule type" value="Genomic_DNA"/>
</dbReference>
<dbReference type="Gene3D" id="3.30.565.10">
    <property type="entry name" value="Histidine kinase-like ATPase, C-terminal domain"/>
    <property type="match status" value="1"/>
</dbReference>
<keyword evidence="1" id="KW-0418">Kinase</keyword>
<dbReference type="GO" id="GO:0004674">
    <property type="term" value="F:protein serine/threonine kinase activity"/>
    <property type="evidence" value="ECO:0007669"/>
    <property type="project" value="UniProtKB-KW"/>
</dbReference>
<dbReference type="PATRIC" id="fig|1961.12.peg.3188"/>
<evidence type="ECO:0000313" key="3">
    <source>
        <dbReference type="EMBL" id="KOG54612.1"/>
    </source>
</evidence>
<name>A0A0L8MW42_STRVG</name>
<accession>A0A0L8MW42</accession>
<organism evidence="3 4">
    <name type="scientific">Streptomyces virginiae</name>
    <name type="common">Streptomyces cinnamonensis</name>
    <dbReference type="NCBI Taxonomy" id="1961"/>
    <lineage>
        <taxon>Bacteria</taxon>
        <taxon>Bacillati</taxon>
        <taxon>Actinomycetota</taxon>
        <taxon>Actinomycetes</taxon>
        <taxon>Kitasatosporales</taxon>
        <taxon>Streptomycetaceae</taxon>
        <taxon>Streptomyces</taxon>
    </lineage>
</organism>
<dbReference type="AlphaFoldDB" id="A0A0L8MW42"/>
<dbReference type="CDD" id="cd16936">
    <property type="entry name" value="HATPase_RsbW-like"/>
    <property type="match status" value="1"/>
</dbReference>
<evidence type="ECO:0000313" key="4">
    <source>
        <dbReference type="Proteomes" id="UP000037084"/>
    </source>
</evidence>
<gene>
    <name evidence="3" type="ORF">ADK75_13750</name>
</gene>
<keyword evidence="1" id="KW-0808">Transferase</keyword>
<dbReference type="OrthoDB" id="3872918at2"/>